<dbReference type="AlphaFoldDB" id="A0AAV9V0C9"/>
<feature type="domain" description="ABC1 atypical kinase-like" evidence="2">
    <location>
        <begin position="231"/>
        <end position="282"/>
    </location>
</feature>
<comment type="similarity">
    <text evidence="1">Belongs to the protein kinase superfamily. ADCK protein kinase family.</text>
</comment>
<organism evidence="3 4">
    <name type="scientific">Orbilia brochopaga</name>
    <dbReference type="NCBI Taxonomy" id="3140254"/>
    <lineage>
        <taxon>Eukaryota</taxon>
        <taxon>Fungi</taxon>
        <taxon>Dikarya</taxon>
        <taxon>Ascomycota</taxon>
        <taxon>Pezizomycotina</taxon>
        <taxon>Orbiliomycetes</taxon>
        <taxon>Orbiliales</taxon>
        <taxon>Orbiliaceae</taxon>
        <taxon>Orbilia</taxon>
    </lineage>
</organism>
<keyword evidence="4" id="KW-1185">Reference proteome</keyword>
<sequence>MTARRCYIPLQYMRQCRPHYNRPWIPKIQLRAVMRAIFPLPQKPTKLSIRFDRTLTVLRQRTATTSWVVVPWNVRSTVALVSGSAIFLLAESTSSRQPPAPQTQELRILAESEKELHYNIRDEIRGAPPFHKFYKYVTYYIQLSIIEPVATCVRFLHLALLFLPVVVSMPVIWIGPQRHEYNGERAGTIWWYRFLVKSMERAGPTFIKLGQWAASRTDIFPLQMCSIMSTLHSNVAAHPLSQTREIIEEAFDGRPFQSIFLEFEETPLGVGAIAQVYRAKLNPDLLPSVQTSSPGGPGLLKNSAQDLLNRVETLVNPRPSQVPSGWVAIKVLHPHVDRLIHRDLRIMKIFSVLINSIPTLEWLSLPDEVDKFGEMMRLQLDLRIEARNLAKFLHNFEDRNTVTFPTPYIDYTTRQVLVEEFVHGVPLQNFLEFGGGVYQKQLADMGLDAFLRMLLIDNFAHADLHPGNILVRFYRPVATPIMAQLRVSKSSQPHPSTDISNNSNAFEATDEALSRLYPMKGDPQAWQTTLASLSAEGFKTQLVFIDTGLVTELSPINRQNFLDLFTAVAEFDGYRAGELMVERCRQPDAVIDKDIFCLRMQHLVLGVKGKTFTLGEIKIADILSEVLSLIRSHHVRLEGDFINVVVSILLLEGIGRRLDPDIDIFKSSLPIMRQIGARKGHEMLNTDVSMLKIWLGLELRTILSSSVREEDLDSSFLMKHLWNE</sequence>
<dbReference type="InterPro" id="IPR044095">
    <property type="entry name" value="ADCK2_dom"/>
</dbReference>
<dbReference type="Proteomes" id="UP001375240">
    <property type="component" value="Unassembled WGS sequence"/>
</dbReference>
<evidence type="ECO:0000313" key="3">
    <source>
        <dbReference type="EMBL" id="KAK6353223.1"/>
    </source>
</evidence>
<dbReference type="InterPro" id="IPR052402">
    <property type="entry name" value="ADCK_kinase"/>
</dbReference>
<evidence type="ECO:0000259" key="2">
    <source>
        <dbReference type="Pfam" id="PF03109"/>
    </source>
</evidence>
<dbReference type="Pfam" id="PF03109">
    <property type="entry name" value="ABC1"/>
    <property type="match status" value="2"/>
</dbReference>
<gene>
    <name evidence="3" type="ORF">TWF696_005204</name>
</gene>
<feature type="domain" description="ABC1 atypical kinase-like" evidence="2">
    <location>
        <begin position="326"/>
        <end position="472"/>
    </location>
</feature>
<evidence type="ECO:0000256" key="1">
    <source>
        <dbReference type="ARBA" id="ARBA00009670"/>
    </source>
</evidence>
<dbReference type="InterPro" id="IPR011009">
    <property type="entry name" value="Kinase-like_dom_sf"/>
</dbReference>
<dbReference type="CDD" id="cd13971">
    <property type="entry name" value="ADCK2-like"/>
    <property type="match status" value="1"/>
</dbReference>
<dbReference type="InterPro" id="IPR004147">
    <property type="entry name" value="ABC1_dom"/>
</dbReference>
<proteinExistence type="inferred from homology"/>
<dbReference type="PANTHER" id="PTHR45890:SF1">
    <property type="entry name" value="AARF DOMAIN CONTAINING KINASE 2"/>
    <property type="match status" value="1"/>
</dbReference>
<reference evidence="3 4" key="1">
    <citation type="submission" date="2019-10" db="EMBL/GenBank/DDBJ databases">
        <authorList>
            <person name="Palmer J.M."/>
        </authorList>
    </citation>
    <scope>NUCLEOTIDE SEQUENCE [LARGE SCALE GENOMIC DNA]</scope>
    <source>
        <strain evidence="3 4">TWF696</strain>
    </source>
</reference>
<dbReference type="EMBL" id="JAVHNQ010000003">
    <property type="protein sequence ID" value="KAK6353223.1"/>
    <property type="molecule type" value="Genomic_DNA"/>
</dbReference>
<dbReference type="PANTHER" id="PTHR45890">
    <property type="entry name" value="AARF DOMAIN CONTAINING KINASE 2 (PREDICTED)"/>
    <property type="match status" value="1"/>
</dbReference>
<name>A0AAV9V0C9_9PEZI</name>
<accession>A0AAV9V0C9</accession>
<dbReference type="SUPFAM" id="SSF56112">
    <property type="entry name" value="Protein kinase-like (PK-like)"/>
    <property type="match status" value="1"/>
</dbReference>
<protein>
    <recommendedName>
        <fullName evidence="2">ABC1 atypical kinase-like domain-containing protein</fullName>
    </recommendedName>
</protein>
<evidence type="ECO:0000313" key="4">
    <source>
        <dbReference type="Proteomes" id="UP001375240"/>
    </source>
</evidence>
<dbReference type="GO" id="GO:0005739">
    <property type="term" value="C:mitochondrion"/>
    <property type="evidence" value="ECO:0007669"/>
    <property type="project" value="TreeGrafter"/>
</dbReference>
<comment type="caution">
    <text evidence="3">The sequence shown here is derived from an EMBL/GenBank/DDBJ whole genome shotgun (WGS) entry which is preliminary data.</text>
</comment>